<dbReference type="Gene3D" id="1.10.472.80">
    <property type="entry name" value="Ypt/Rab-GAP domain of gyp1p, domain 3"/>
    <property type="match status" value="1"/>
</dbReference>
<keyword evidence="15" id="KW-1185">Reference proteome</keyword>
<dbReference type="FunFam" id="1.10.472.80:FF:000031">
    <property type="entry name" value="TBC1 domain family, member 32"/>
    <property type="match status" value="1"/>
</dbReference>
<dbReference type="InterPro" id="IPR039156">
    <property type="entry name" value="PHAF1/BROMI"/>
</dbReference>
<evidence type="ECO:0000256" key="7">
    <source>
        <dbReference type="ARBA" id="ARBA00054310"/>
    </source>
</evidence>
<dbReference type="Proteomes" id="UP001634394">
    <property type="component" value="Unassembled WGS sequence"/>
</dbReference>
<dbReference type="GO" id="GO:0005737">
    <property type="term" value="C:cytoplasm"/>
    <property type="evidence" value="ECO:0007669"/>
    <property type="project" value="UniProtKB-SubCell"/>
</dbReference>
<evidence type="ECO:0000256" key="5">
    <source>
        <dbReference type="ARBA" id="ARBA00023069"/>
    </source>
</evidence>
<dbReference type="InterPro" id="IPR032735">
    <property type="entry name" value="BROMI_M"/>
</dbReference>
<keyword evidence="3" id="KW-0217">Developmental protein</keyword>
<dbReference type="Pfam" id="PF23440">
    <property type="entry name" value="BROMI_C"/>
    <property type="match status" value="1"/>
</dbReference>
<proteinExistence type="predicted"/>
<comment type="caution">
    <text evidence="14">The sequence shown here is derived from an EMBL/GenBank/DDBJ whole genome shotgun (WGS) entry which is preliminary data.</text>
</comment>
<evidence type="ECO:0000256" key="2">
    <source>
        <dbReference type="ARBA" id="ARBA00004496"/>
    </source>
</evidence>
<protein>
    <recommendedName>
        <fullName evidence="8">Protein broad-minded</fullName>
    </recommendedName>
    <alternativeName>
        <fullName evidence="9">TBC1 domain family member 32</fullName>
    </alternativeName>
</protein>
<sequence>PVTIKKLLVALVLVVVDPSINFHVAKSSAVETYDPAKLVTEILKGLCSSEQVCETCLFKDEITSTLLSPISHFLDVADHQTPSESTLLHVADILCMIASSTKGRRHLIYGEKKDVFTRTKSSAAHIIAEFTKKALLKDLPKEAGQAPSQAVIGSYLYICHQLYNTCEGLLVLYPYELHASVAKAYQQASQEAESVPTPTPIEDDDSSSDSSSLAAKESYDLLHWEDTLRDNLLNFASTAKGILLLQQTGALNECIVYMNARYEKKLQVSKCEKFGYGYMVTQLAATAPGMAALEKTGYLKALISELWAVLECGPSDAPLFTPKSWPVDPVERISHKHLIRLLNVLSAFPAVYEVLATRPLPTKDSYTFREMPDTIAGFLDRLVLLNSPAKVHSLFNVEQSHAFGLRVLSVMISCLDTHLLLQAQYKFQECLLSDQADNLHHTDSNEIIVDCLSVERNNILVRSYQLGGPSERTLPPRIIKNMENPYPYPMFTSYPIPKEYISNQGRSAMKQDNELIKFLDSKKPEKGKAWLEKCRTILVKLLQTKPEQVKGKVVQKLLEQAAAVMTTITEEAIFPLLQFSGNDSSVKKFNLSPLQSLGIKIAVRYGIHLKVIHTSSEATEKLGHLLKKCALFLQQQQKPVDSKLLYLQGSYPGFDWFASTIFIIFSGNNEKSWEFLHEFSTLGASGYLWMPRLHASVHLPTALMSSGIPPLFSSTGHNIELILQIELPLVASAFRMSGYTPTQICLHWLKQCFWNYLDWFDICHYVCVCLIMGIDYQVYLCVAILKHLQKQVMEHMQTQDLIIFLKEEPIHEFHVSKNLKYMQELEKKYRKIILPDLLNITKP</sequence>
<feature type="domain" description="BROMI C-terminal Rab TBC-like" evidence="13">
    <location>
        <begin position="414"/>
        <end position="840"/>
    </location>
</feature>
<keyword evidence="4" id="KW-0963">Cytoplasm</keyword>
<evidence type="ECO:0000256" key="11">
    <source>
        <dbReference type="SAM" id="SignalP"/>
    </source>
</evidence>
<keyword evidence="11" id="KW-0732">Signal</keyword>
<feature type="domain" description="BROMI middle region" evidence="12">
    <location>
        <begin position="1"/>
        <end position="393"/>
    </location>
</feature>
<evidence type="ECO:0000256" key="9">
    <source>
        <dbReference type="ARBA" id="ARBA00075916"/>
    </source>
</evidence>
<dbReference type="InterPro" id="IPR055392">
    <property type="entry name" value="BROMI_C"/>
</dbReference>
<evidence type="ECO:0000256" key="8">
    <source>
        <dbReference type="ARBA" id="ARBA00067690"/>
    </source>
</evidence>
<evidence type="ECO:0000259" key="13">
    <source>
        <dbReference type="Pfam" id="PF23440"/>
    </source>
</evidence>
<feature type="chain" id="PRO_5044834115" description="Protein broad-minded" evidence="11">
    <location>
        <begin position="28"/>
        <end position="843"/>
    </location>
</feature>
<keyword evidence="6" id="KW-0966">Cell projection</keyword>
<evidence type="ECO:0000259" key="12">
    <source>
        <dbReference type="Pfam" id="PF14961"/>
    </source>
</evidence>
<evidence type="ECO:0000256" key="4">
    <source>
        <dbReference type="ARBA" id="ARBA00022490"/>
    </source>
</evidence>
<evidence type="ECO:0000313" key="15">
    <source>
        <dbReference type="Proteomes" id="UP001634394"/>
    </source>
</evidence>
<keyword evidence="5" id="KW-0969">Cilium</keyword>
<dbReference type="PANTHER" id="PTHR13465">
    <property type="entry name" value="UPF0183 PROTEIN"/>
    <property type="match status" value="1"/>
</dbReference>
<evidence type="ECO:0000256" key="6">
    <source>
        <dbReference type="ARBA" id="ARBA00023273"/>
    </source>
</evidence>
<dbReference type="PANTHER" id="PTHR13465:SF3">
    <property type="entry name" value="PROTEIN BROAD-MINDED"/>
    <property type="match status" value="1"/>
</dbReference>
<dbReference type="EMBL" id="JBJQND010000012">
    <property type="protein sequence ID" value="KAL3858589.1"/>
    <property type="molecule type" value="Genomic_DNA"/>
</dbReference>
<dbReference type="GO" id="GO:0060271">
    <property type="term" value="P:cilium assembly"/>
    <property type="evidence" value="ECO:0007669"/>
    <property type="project" value="UniProtKB-ARBA"/>
</dbReference>
<dbReference type="Pfam" id="PF14961">
    <property type="entry name" value="BROMI"/>
    <property type="match status" value="1"/>
</dbReference>
<name>A0ABD3VAI3_SINWO</name>
<comment type="subcellular location">
    <subcellularLocation>
        <location evidence="1">Cell projection</location>
        <location evidence="1">Cilium</location>
    </subcellularLocation>
    <subcellularLocation>
        <location evidence="2">Cytoplasm</location>
    </subcellularLocation>
</comment>
<feature type="region of interest" description="Disordered" evidence="10">
    <location>
        <begin position="192"/>
        <end position="211"/>
    </location>
</feature>
<evidence type="ECO:0000256" key="3">
    <source>
        <dbReference type="ARBA" id="ARBA00022473"/>
    </source>
</evidence>
<dbReference type="GO" id="GO:0005929">
    <property type="term" value="C:cilium"/>
    <property type="evidence" value="ECO:0007669"/>
    <property type="project" value="UniProtKB-SubCell"/>
</dbReference>
<evidence type="ECO:0000256" key="1">
    <source>
        <dbReference type="ARBA" id="ARBA00004138"/>
    </source>
</evidence>
<dbReference type="SUPFAM" id="SSF47923">
    <property type="entry name" value="Ypt/Rab-GAP domain of gyp1p"/>
    <property type="match status" value="1"/>
</dbReference>
<feature type="non-terminal residue" evidence="14">
    <location>
        <position position="1"/>
    </location>
</feature>
<gene>
    <name evidence="14" type="ORF">ACJMK2_008861</name>
</gene>
<reference evidence="14 15" key="1">
    <citation type="submission" date="2024-11" db="EMBL/GenBank/DDBJ databases">
        <title>Chromosome-level genome assembly of the freshwater bivalve Anodonta woodiana.</title>
        <authorList>
            <person name="Chen X."/>
        </authorList>
    </citation>
    <scope>NUCLEOTIDE SEQUENCE [LARGE SCALE GENOMIC DNA]</scope>
    <source>
        <strain evidence="14">MN2024</strain>
        <tissue evidence="14">Gills</tissue>
    </source>
</reference>
<dbReference type="AlphaFoldDB" id="A0ABD3VAI3"/>
<evidence type="ECO:0000256" key="10">
    <source>
        <dbReference type="SAM" id="MobiDB-lite"/>
    </source>
</evidence>
<dbReference type="InterPro" id="IPR035969">
    <property type="entry name" value="Rab-GAP_TBC_sf"/>
</dbReference>
<comment type="function">
    <text evidence="7">Required for high-level Shh responses in the developing neural tube. Together with CDK20, controls the structure of the primary cilium by coordinating assembly of the ciliary membrane and axoneme, allowing GLI2 to be properly activated in response to Shh signaling.</text>
</comment>
<accession>A0ABD3VAI3</accession>
<evidence type="ECO:0000313" key="14">
    <source>
        <dbReference type="EMBL" id="KAL3858589.1"/>
    </source>
</evidence>
<feature type="signal peptide" evidence="11">
    <location>
        <begin position="1"/>
        <end position="27"/>
    </location>
</feature>
<organism evidence="14 15">
    <name type="scientific">Sinanodonta woodiana</name>
    <name type="common">Chinese pond mussel</name>
    <name type="synonym">Anodonta woodiana</name>
    <dbReference type="NCBI Taxonomy" id="1069815"/>
    <lineage>
        <taxon>Eukaryota</taxon>
        <taxon>Metazoa</taxon>
        <taxon>Spiralia</taxon>
        <taxon>Lophotrochozoa</taxon>
        <taxon>Mollusca</taxon>
        <taxon>Bivalvia</taxon>
        <taxon>Autobranchia</taxon>
        <taxon>Heteroconchia</taxon>
        <taxon>Palaeoheterodonta</taxon>
        <taxon>Unionida</taxon>
        <taxon>Unionoidea</taxon>
        <taxon>Unionidae</taxon>
        <taxon>Unioninae</taxon>
        <taxon>Sinanodonta</taxon>
    </lineage>
</organism>